<keyword evidence="3" id="KW-1185">Reference proteome</keyword>
<accession>A0A183URL4</accession>
<evidence type="ECO:0000256" key="1">
    <source>
        <dbReference type="SAM" id="MobiDB-lite"/>
    </source>
</evidence>
<evidence type="ECO:0000313" key="3">
    <source>
        <dbReference type="Proteomes" id="UP000050794"/>
    </source>
</evidence>
<feature type="region of interest" description="Disordered" evidence="1">
    <location>
        <begin position="1"/>
        <end position="27"/>
    </location>
</feature>
<evidence type="ECO:0000313" key="4">
    <source>
        <dbReference type="WBParaSite" id="TCNE_0001113401-mRNA-1"/>
    </source>
</evidence>
<evidence type="ECO:0000313" key="2">
    <source>
        <dbReference type="EMBL" id="VDM42455.1"/>
    </source>
</evidence>
<proteinExistence type="predicted"/>
<feature type="compositionally biased region" description="Basic and acidic residues" evidence="1">
    <location>
        <begin position="11"/>
        <end position="21"/>
    </location>
</feature>
<reference evidence="4" key="1">
    <citation type="submission" date="2016-06" db="UniProtKB">
        <authorList>
            <consortium name="WormBaseParasite"/>
        </authorList>
    </citation>
    <scope>IDENTIFICATION</scope>
</reference>
<organism evidence="3 4">
    <name type="scientific">Toxocara canis</name>
    <name type="common">Canine roundworm</name>
    <dbReference type="NCBI Taxonomy" id="6265"/>
    <lineage>
        <taxon>Eukaryota</taxon>
        <taxon>Metazoa</taxon>
        <taxon>Ecdysozoa</taxon>
        <taxon>Nematoda</taxon>
        <taxon>Chromadorea</taxon>
        <taxon>Rhabditida</taxon>
        <taxon>Spirurina</taxon>
        <taxon>Ascaridomorpha</taxon>
        <taxon>Ascaridoidea</taxon>
        <taxon>Toxocaridae</taxon>
        <taxon>Toxocara</taxon>
    </lineage>
</organism>
<dbReference type="EMBL" id="UYWY01020750">
    <property type="protein sequence ID" value="VDM42455.1"/>
    <property type="molecule type" value="Genomic_DNA"/>
</dbReference>
<reference evidence="2 3" key="2">
    <citation type="submission" date="2018-11" db="EMBL/GenBank/DDBJ databases">
        <authorList>
            <consortium name="Pathogen Informatics"/>
        </authorList>
    </citation>
    <scope>NUCLEOTIDE SEQUENCE [LARGE SCALE GENOMIC DNA]</scope>
</reference>
<protein>
    <submittedName>
        <fullName evidence="2 4">Uncharacterized protein</fullName>
    </submittedName>
</protein>
<name>A0A183URL4_TOXCA</name>
<dbReference type="Proteomes" id="UP000050794">
    <property type="component" value="Unassembled WGS sequence"/>
</dbReference>
<dbReference type="AlphaFoldDB" id="A0A183URL4"/>
<sequence length="190" mass="20867">MGGEPGVPSEEQTRGEKKPWTEETGISGRAHDQAECLLIRCPNIVTSSQVRLRRAARERTALMPSSEIPMAWSASSPAPCGMFTDRVSQHRHIVVARERTALLPSSKTTMPGRLTRQLLAECLLIRRRNTVTSSQAPDSSDMLPARNAGWVSWYGDPCVGSNPNSCMMRGGMGRQTTSVFVMVVVAVRRD</sequence>
<dbReference type="WBParaSite" id="TCNE_0001113401-mRNA-1">
    <property type="protein sequence ID" value="TCNE_0001113401-mRNA-1"/>
    <property type="gene ID" value="TCNE_0001113401"/>
</dbReference>
<gene>
    <name evidence="2" type="ORF">TCNE_LOCUS11134</name>
</gene>